<evidence type="ECO:0000259" key="11">
    <source>
        <dbReference type="PROSITE" id="PS50893"/>
    </source>
</evidence>
<feature type="transmembrane region" description="Helical" evidence="10">
    <location>
        <begin position="267"/>
        <end position="287"/>
    </location>
</feature>
<dbReference type="InterPro" id="IPR003593">
    <property type="entry name" value="AAA+_ATPase"/>
</dbReference>
<feature type="transmembrane region" description="Helical" evidence="10">
    <location>
        <begin position="918"/>
        <end position="943"/>
    </location>
</feature>
<dbReference type="Pfam" id="PF00005">
    <property type="entry name" value="ABC_tran"/>
    <property type="match status" value="2"/>
</dbReference>
<evidence type="ECO:0000256" key="4">
    <source>
        <dbReference type="ARBA" id="ARBA00022692"/>
    </source>
</evidence>
<evidence type="ECO:0000256" key="8">
    <source>
        <dbReference type="ARBA" id="ARBA00022989"/>
    </source>
</evidence>
<keyword evidence="9 10" id="KW-0472">Membrane</keyword>
<keyword evidence="6" id="KW-0547">Nucleotide-binding</keyword>
<feature type="transmembrane region" description="Helical" evidence="10">
    <location>
        <begin position="982"/>
        <end position="1003"/>
    </location>
</feature>
<dbReference type="OrthoDB" id="8061355at2759"/>
<dbReference type="GO" id="GO:0140359">
    <property type="term" value="F:ABC-type transporter activity"/>
    <property type="evidence" value="ECO:0007669"/>
    <property type="project" value="InterPro"/>
</dbReference>
<dbReference type="GO" id="GO:0005319">
    <property type="term" value="F:lipid transporter activity"/>
    <property type="evidence" value="ECO:0007669"/>
    <property type="project" value="TreeGrafter"/>
</dbReference>
<evidence type="ECO:0000256" key="9">
    <source>
        <dbReference type="ARBA" id="ARBA00023136"/>
    </source>
</evidence>
<feature type="transmembrane region" description="Helical" evidence="10">
    <location>
        <begin position="949"/>
        <end position="973"/>
    </location>
</feature>
<evidence type="ECO:0000256" key="10">
    <source>
        <dbReference type="SAM" id="Phobius"/>
    </source>
</evidence>
<dbReference type="FunFam" id="3.40.50.300:FF:000335">
    <property type="entry name" value="ATP binding cassette subfamily A member 5"/>
    <property type="match status" value="1"/>
</dbReference>
<evidence type="ECO:0000256" key="2">
    <source>
        <dbReference type="ARBA" id="ARBA00008869"/>
    </source>
</evidence>
<evidence type="ECO:0000256" key="6">
    <source>
        <dbReference type="ARBA" id="ARBA00022741"/>
    </source>
</evidence>
<dbReference type="Gene3D" id="3.40.50.300">
    <property type="entry name" value="P-loop containing nucleotide triphosphate hydrolases"/>
    <property type="match status" value="2"/>
</dbReference>
<dbReference type="HOGENOM" id="CLU_001640_2_0_1"/>
<dbReference type="InterPro" id="IPR026082">
    <property type="entry name" value="ABCA"/>
</dbReference>
<dbReference type="InterPro" id="IPR017871">
    <property type="entry name" value="ABC_transporter-like_CS"/>
</dbReference>
<proteinExistence type="inferred from homology"/>
<feature type="transmembrane region" description="Helical" evidence="10">
    <location>
        <begin position="214"/>
        <end position="230"/>
    </location>
</feature>
<name>M7T632_EUTLA</name>
<dbReference type="OMA" id="FNFARIM"/>
<keyword evidence="8 10" id="KW-1133">Transmembrane helix</keyword>
<dbReference type="GO" id="GO:0016887">
    <property type="term" value="F:ATP hydrolysis activity"/>
    <property type="evidence" value="ECO:0007669"/>
    <property type="project" value="InterPro"/>
</dbReference>
<dbReference type="PANTHER" id="PTHR19229:SF36">
    <property type="entry name" value="ATP-BINDING CASSETTE SUB-FAMILY A MEMBER 2"/>
    <property type="match status" value="1"/>
</dbReference>
<keyword evidence="7" id="KW-0067">ATP-binding</keyword>
<evidence type="ECO:0000256" key="7">
    <source>
        <dbReference type="ARBA" id="ARBA00022840"/>
    </source>
</evidence>
<feature type="transmembrane region" description="Helical" evidence="10">
    <location>
        <begin position="29"/>
        <end position="47"/>
    </location>
</feature>
<dbReference type="GO" id="GO:0005524">
    <property type="term" value="F:ATP binding"/>
    <property type="evidence" value="ECO:0007669"/>
    <property type="project" value="UniProtKB-KW"/>
</dbReference>
<dbReference type="InterPro" id="IPR027417">
    <property type="entry name" value="P-loop_NTPase"/>
</dbReference>
<evidence type="ECO:0000256" key="3">
    <source>
        <dbReference type="ARBA" id="ARBA00022448"/>
    </source>
</evidence>
<feature type="transmembrane region" description="Helical" evidence="10">
    <location>
        <begin position="1057"/>
        <end position="1083"/>
    </location>
</feature>
<dbReference type="InterPro" id="IPR003439">
    <property type="entry name" value="ABC_transporter-like_ATP-bd"/>
</dbReference>
<evidence type="ECO:0000313" key="13">
    <source>
        <dbReference type="Proteomes" id="UP000012174"/>
    </source>
</evidence>
<dbReference type="Proteomes" id="UP000012174">
    <property type="component" value="Unassembled WGS sequence"/>
</dbReference>
<dbReference type="KEGG" id="ela:UCREL1_10983"/>
<comment type="similarity">
    <text evidence="2">Belongs to the ABC transporter superfamily. ABCA family.</text>
</comment>
<dbReference type="SMART" id="SM00382">
    <property type="entry name" value="AAA"/>
    <property type="match status" value="2"/>
</dbReference>
<dbReference type="GO" id="GO:0016020">
    <property type="term" value="C:membrane"/>
    <property type="evidence" value="ECO:0007669"/>
    <property type="project" value="UniProtKB-SubCell"/>
</dbReference>
<keyword evidence="4 10" id="KW-0812">Transmembrane</keyword>
<dbReference type="CDD" id="cd03263">
    <property type="entry name" value="ABC_subfamily_A"/>
    <property type="match status" value="2"/>
</dbReference>
<evidence type="ECO:0000313" key="12">
    <source>
        <dbReference type="EMBL" id="EMR62085.1"/>
    </source>
</evidence>
<keyword evidence="3" id="KW-0813">Transport</keyword>
<dbReference type="PANTHER" id="PTHR19229">
    <property type="entry name" value="ATP-BINDING CASSETTE TRANSPORTER SUBFAMILY A ABCA"/>
    <property type="match status" value="1"/>
</dbReference>
<gene>
    <name evidence="12" type="ORF">UCREL1_10983</name>
</gene>
<dbReference type="STRING" id="1287681.M7T632"/>
<feature type="domain" description="ABC transporter" evidence="11">
    <location>
        <begin position="372"/>
        <end position="604"/>
    </location>
</feature>
<feature type="transmembrane region" description="Helical" evidence="10">
    <location>
        <begin position="876"/>
        <end position="897"/>
    </location>
</feature>
<dbReference type="PROSITE" id="PS00211">
    <property type="entry name" value="ABC_TRANSPORTER_1"/>
    <property type="match status" value="2"/>
</dbReference>
<organism evidence="12 13">
    <name type="scientific">Eutypa lata (strain UCR-EL1)</name>
    <name type="common">Grapevine dieback disease fungus</name>
    <name type="synonym">Eutypa armeniacae</name>
    <dbReference type="NCBI Taxonomy" id="1287681"/>
    <lineage>
        <taxon>Eukaryota</taxon>
        <taxon>Fungi</taxon>
        <taxon>Dikarya</taxon>
        <taxon>Ascomycota</taxon>
        <taxon>Pezizomycotina</taxon>
        <taxon>Sordariomycetes</taxon>
        <taxon>Xylariomycetidae</taxon>
        <taxon>Xylariales</taxon>
        <taxon>Diatrypaceae</taxon>
        <taxon>Eutypa</taxon>
    </lineage>
</organism>
<feature type="transmembrane region" description="Helical" evidence="10">
    <location>
        <begin position="1023"/>
        <end position="1045"/>
    </location>
</feature>
<evidence type="ECO:0000256" key="1">
    <source>
        <dbReference type="ARBA" id="ARBA00004141"/>
    </source>
</evidence>
<sequence length="1471" mass="162248">MTLQLFWRQTWALTRKNFLVAVVRSWRSTLIRSLILPIALLVVLLEIQNFSKDQNKYGFGNPEGLPALADTIHEKKLVFVETPSLGPDFESVFNKITEPLRPDTFIRLNGEDTIQTACPVDYHGNSPCHAVVLFNDSPQSGRLDAHWNYTIRTDPSQAGGIFNVFATDGPINNLFLPLQLAIENAMANSTASPDVLKYTYRGDQATADETSRKSFLAIALYILSIFGAAFFKRSQIAAICVSLMCLLLAVLAAYQENLMEPPPLGQVVILSLLFPSMNYVFFFSIMAKAELAGIPFNMGTPISSADLNEDIPGQANGENWVSQAPPYILFIILVVQILGYPLLAILVEHFMHGNNRKNRDFSPTPGAEHVAVNTSGLSKYYYPGFFKRWFCCSRNPTVKAVDGLDLTSQKNQILCLLGPNGSGKTTTLDMLAGFQKPTGGSIAIDTLPSKLGICPQRNVLFNQLTVYEHLVIWNSLKGNLEDAASLELLIERCDLTLKRNSYAKYLSGGMKRKLQLACMLVGGSSVCLLDEVTSGVDPLSRRVIWNAILAERSHRTIILTTHFLDESEVLSDHIVILSLGRRKCQGTPAELKNQYGGGYRVHMPNTEDISKIPYPVAEKQNRYVCTTPDSASAAGLLAVLSSSNDSELFITGPTIEDVFLKVSEDPHILASEKLEESSTADTRPSQQAVSMASPTELAIFLRQTRALFWKRVIILRSTWWAYFFALAIPLVATPFLGDFLKGYETPDCNDLVTYAPYDQQITPYTYGLVIGPQSANETVYDILNSTYSYGSMEAPLVENSRDSLLSFIRENPTNASNGGLWLGNDSTPVIAAPVDYMGAVAAMGLVNLMTQVQSGVNITGYQSQLMSYYQADAGNSMIWVTIFCLLAVLYPAFFALYPTYERRSQVKALQYSNGIRPLPLLLSYFMFDFIFVLVISIICTVVIASQAPWFGLGHIFLIQALHGMAAILVVYLISRMTRSQPAAFATSILAMAIMYIISIVAMITNQTSKAGDLKAQDGLTFGLGFIFPIQNLLTGMSMGLNSYIIRCRGTEMVTNPGSIYTFGGPIMLLIFQVIGLFLLLLWIEGSSFSWLPKRSKALHARDNEKGGSSGRPDVDAETARVESSESDLLRMIHVTKRFGTNTAVDDVSLGLREGEILALLGPNGAGKTTAINMIRGDLTPSAGNIYLKDVDVHTHKRLAQQNLGVCPQFDALDMLTVREHLNFYARCKGVQDIKADVEYVMRKVGITVHANKLAAKLSGGNKRKLSLGIALLGNPPVLLLDEPSSAMDAASKRVLWKTLEAVAPGRSVLLTTHSMEEADALASRAAIVARRMLAIGTTQELRKAHSNEYHVHLILSTAPLSTPDEMSRVADWVRRSFPNVLFEGQNLGGQVRFIVPADSEVPVAAQQQQQVKHKQSFVRYLIDTLERQKEQLGIDCYSIGAATMERVFLSVVKESDAVEDEGGEKKRWWRF</sequence>
<feature type="transmembrane region" description="Helical" evidence="10">
    <location>
        <begin position="327"/>
        <end position="347"/>
    </location>
</feature>
<keyword evidence="13" id="KW-1185">Reference proteome</keyword>
<feature type="transmembrane region" description="Helical" evidence="10">
    <location>
        <begin position="236"/>
        <end position="255"/>
    </location>
</feature>
<reference evidence="13" key="1">
    <citation type="journal article" date="2013" name="Genome Announc.">
        <title>Draft genome sequence of the grapevine dieback fungus Eutypa lata UCR-EL1.</title>
        <authorList>
            <person name="Blanco-Ulate B."/>
            <person name="Rolshausen P.E."/>
            <person name="Cantu D."/>
        </authorList>
    </citation>
    <scope>NUCLEOTIDE SEQUENCE [LARGE SCALE GENOMIC DNA]</scope>
    <source>
        <strain evidence="13">UCR-EL1</strain>
    </source>
</reference>
<feature type="transmembrane region" description="Helical" evidence="10">
    <location>
        <begin position="719"/>
        <end position="737"/>
    </location>
</feature>
<comment type="subcellular location">
    <subcellularLocation>
        <location evidence="1">Membrane</location>
        <topology evidence="1">Multi-pass membrane protein</topology>
    </subcellularLocation>
</comment>
<protein>
    <submittedName>
        <fullName evidence="12">Putative abc transporter protein</fullName>
    </submittedName>
</protein>
<dbReference type="Pfam" id="PF12698">
    <property type="entry name" value="ABC2_membrane_3"/>
    <property type="match status" value="1"/>
</dbReference>
<keyword evidence="5" id="KW-0677">Repeat</keyword>
<accession>M7T632</accession>
<feature type="domain" description="ABC transporter" evidence="11">
    <location>
        <begin position="1129"/>
        <end position="1354"/>
    </location>
</feature>
<dbReference type="EMBL" id="KB707500">
    <property type="protein sequence ID" value="EMR62085.1"/>
    <property type="molecule type" value="Genomic_DNA"/>
</dbReference>
<dbReference type="eggNOG" id="KOG0059">
    <property type="taxonomic scope" value="Eukaryota"/>
</dbReference>
<evidence type="ECO:0000256" key="5">
    <source>
        <dbReference type="ARBA" id="ARBA00022737"/>
    </source>
</evidence>
<dbReference type="InterPro" id="IPR013525">
    <property type="entry name" value="ABC2_TM"/>
</dbReference>
<dbReference type="SUPFAM" id="SSF52540">
    <property type="entry name" value="P-loop containing nucleoside triphosphate hydrolases"/>
    <property type="match status" value="2"/>
</dbReference>
<dbReference type="PROSITE" id="PS50893">
    <property type="entry name" value="ABC_TRANSPORTER_2"/>
    <property type="match status" value="2"/>
</dbReference>